<feature type="domain" description="YgjP-like metallopeptidase" evidence="1">
    <location>
        <begin position="74"/>
        <end position="166"/>
    </location>
</feature>
<dbReference type="Gene3D" id="3.30.2010.10">
    <property type="entry name" value="Metalloproteases ('zincins'), catalytic domain"/>
    <property type="match status" value="1"/>
</dbReference>
<dbReference type="InterPro" id="IPR053136">
    <property type="entry name" value="UTP_pyrophosphatase-like"/>
</dbReference>
<evidence type="ECO:0000313" key="2">
    <source>
        <dbReference type="EMBL" id="QOP41278.1"/>
    </source>
</evidence>
<organism evidence="2 3">
    <name type="scientific">Sulfurimonas marina</name>
    <dbReference type="NCBI Taxonomy" id="2590551"/>
    <lineage>
        <taxon>Bacteria</taxon>
        <taxon>Pseudomonadati</taxon>
        <taxon>Campylobacterota</taxon>
        <taxon>Epsilonproteobacteria</taxon>
        <taxon>Campylobacterales</taxon>
        <taxon>Sulfurimonadaceae</taxon>
        <taxon>Sulfurimonas</taxon>
    </lineage>
</organism>
<protein>
    <submittedName>
        <fullName evidence="2">M48 family metallopeptidase</fullName>
    </submittedName>
</protein>
<name>A0A7M1AXH5_9BACT</name>
<dbReference type="KEGG" id="smax:FJR03_05790"/>
<reference evidence="2 3" key="1">
    <citation type="submission" date="2019-06" db="EMBL/GenBank/DDBJ databases">
        <title>Sulfurimonas gotlandica sp. nov., a chemoautotrophic and psychrotolerant epsilonproteobacterium isolated from a pelagic redoxcline, and an emended description of the genus Sulfurimonas.</title>
        <authorList>
            <person name="Wang S."/>
            <person name="Jiang L."/>
            <person name="Shao Z."/>
        </authorList>
    </citation>
    <scope>NUCLEOTIDE SEQUENCE [LARGE SCALE GENOMIC DNA]</scope>
    <source>
        <strain evidence="2 3">B2</strain>
    </source>
</reference>
<gene>
    <name evidence="2" type="ORF">FJR03_05790</name>
</gene>
<proteinExistence type="predicted"/>
<accession>A0A7M1AXH5</accession>
<dbReference type="CDD" id="cd07344">
    <property type="entry name" value="M48_yhfN_like"/>
    <property type="match status" value="1"/>
</dbReference>
<dbReference type="Proteomes" id="UP000593910">
    <property type="component" value="Chromosome"/>
</dbReference>
<evidence type="ECO:0000313" key="3">
    <source>
        <dbReference type="Proteomes" id="UP000593910"/>
    </source>
</evidence>
<sequence length="171" mass="20235">MSNTKQYELEVIVNPRLKHSYISISKEKKVVVKTPSRSQKFVEKILEEKASWIAKKLQQTESIKLLDETPLHTLEFLQSRVEHYSSLMDLQYSALKFRKMKRRWGSCSSKRVITLNKELLKLEQKLIDYVVVHELAHLIHMNHSRAFHALVEKHLPYSQTLRKELQTIRIA</sequence>
<dbReference type="PANTHER" id="PTHR30399">
    <property type="entry name" value="UNCHARACTERIZED PROTEIN YGJP"/>
    <property type="match status" value="1"/>
</dbReference>
<keyword evidence="3" id="KW-1185">Reference proteome</keyword>
<dbReference type="PANTHER" id="PTHR30399:SF1">
    <property type="entry name" value="UTP PYROPHOSPHATASE"/>
    <property type="match status" value="1"/>
</dbReference>
<dbReference type="Pfam" id="PF01863">
    <property type="entry name" value="YgjP-like"/>
    <property type="match status" value="1"/>
</dbReference>
<dbReference type="RefSeq" id="WP_193114697.1">
    <property type="nucleotide sequence ID" value="NZ_CP041165.1"/>
</dbReference>
<dbReference type="AlphaFoldDB" id="A0A7M1AXH5"/>
<dbReference type="EMBL" id="CP041165">
    <property type="protein sequence ID" value="QOP41278.1"/>
    <property type="molecule type" value="Genomic_DNA"/>
</dbReference>
<evidence type="ECO:0000259" key="1">
    <source>
        <dbReference type="Pfam" id="PF01863"/>
    </source>
</evidence>
<dbReference type="InterPro" id="IPR002725">
    <property type="entry name" value="YgjP-like_metallopeptidase"/>
</dbReference>